<evidence type="ECO:0000256" key="4">
    <source>
        <dbReference type="ARBA" id="ARBA00021923"/>
    </source>
</evidence>
<keyword evidence="13" id="KW-1185">Reference proteome</keyword>
<comment type="pathway">
    <text evidence="1 10">Pyrimidine metabolism; UMP biosynthesis via de novo pathway; UMP from orotate: step 2/2.</text>
</comment>
<gene>
    <name evidence="12" type="ORF">EV702DRAFT_959534</name>
</gene>
<dbReference type="OrthoDB" id="10263753at2759"/>
<feature type="binding site" evidence="9">
    <location>
        <position position="243"/>
    </location>
    <ligand>
        <name>substrate</name>
    </ligand>
</feature>
<dbReference type="GO" id="GO:0004590">
    <property type="term" value="F:orotidine-5'-phosphate decarboxylase activity"/>
    <property type="evidence" value="ECO:0007669"/>
    <property type="project" value="UniProtKB-EC"/>
</dbReference>
<dbReference type="GO" id="GO:0006207">
    <property type="term" value="P:'de novo' pyrimidine nucleobase biosynthetic process"/>
    <property type="evidence" value="ECO:0007669"/>
    <property type="project" value="InterPro"/>
</dbReference>
<evidence type="ECO:0000256" key="5">
    <source>
        <dbReference type="ARBA" id="ARBA00022793"/>
    </source>
</evidence>
<dbReference type="PANTHER" id="PTHR19278:SF9">
    <property type="entry name" value="URIDINE 5'-MONOPHOSPHATE SYNTHASE"/>
    <property type="match status" value="1"/>
</dbReference>
<feature type="domain" description="Orotidine 5'-phosphate decarboxylase" evidence="11">
    <location>
        <begin position="34"/>
        <end position="258"/>
    </location>
</feature>
<keyword evidence="5 10" id="KW-0210">Decarboxylase</keyword>
<feature type="active site" description="For OMPdecase activity" evidence="8">
    <location>
        <position position="100"/>
    </location>
</feature>
<dbReference type="PANTHER" id="PTHR19278">
    <property type="entry name" value="OROTATE PHOSPHORIBOSYLTRANSFERASE"/>
    <property type="match status" value="1"/>
</dbReference>
<comment type="catalytic activity">
    <reaction evidence="10">
        <text>orotidine 5'-phosphate + H(+) = UMP + CO2</text>
        <dbReference type="Rhea" id="RHEA:11596"/>
        <dbReference type="ChEBI" id="CHEBI:15378"/>
        <dbReference type="ChEBI" id="CHEBI:16526"/>
        <dbReference type="ChEBI" id="CHEBI:57538"/>
        <dbReference type="ChEBI" id="CHEBI:57865"/>
        <dbReference type="EC" id="4.1.1.23"/>
    </reaction>
</comment>
<organism evidence="12 13">
    <name type="scientific">Suillus placidus</name>
    <dbReference type="NCBI Taxonomy" id="48579"/>
    <lineage>
        <taxon>Eukaryota</taxon>
        <taxon>Fungi</taxon>
        <taxon>Dikarya</taxon>
        <taxon>Basidiomycota</taxon>
        <taxon>Agaricomycotina</taxon>
        <taxon>Agaricomycetes</taxon>
        <taxon>Agaricomycetidae</taxon>
        <taxon>Boletales</taxon>
        <taxon>Suillineae</taxon>
        <taxon>Suillaceae</taxon>
        <taxon>Suillus</taxon>
    </lineage>
</organism>
<feature type="active site" description="For OMPdecase activity" evidence="8">
    <location>
        <position position="97"/>
    </location>
</feature>
<evidence type="ECO:0000256" key="7">
    <source>
        <dbReference type="ARBA" id="ARBA00023239"/>
    </source>
</evidence>
<dbReference type="InterPro" id="IPR018089">
    <property type="entry name" value="OMPdecase_AS"/>
</dbReference>
<dbReference type="EMBL" id="JABBWD010000002">
    <property type="protein sequence ID" value="KAG1783227.1"/>
    <property type="molecule type" value="Genomic_DNA"/>
</dbReference>
<dbReference type="SMART" id="SM00934">
    <property type="entry name" value="OMPdecase"/>
    <property type="match status" value="1"/>
</dbReference>
<keyword evidence="6 10" id="KW-0665">Pyrimidine biosynthesis</keyword>
<accession>A0A9P7D8R3</accession>
<dbReference type="NCBIfam" id="TIGR01740">
    <property type="entry name" value="pyrF"/>
    <property type="match status" value="1"/>
</dbReference>
<dbReference type="InterPro" id="IPR001754">
    <property type="entry name" value="OMPdeCOase_dom"/>
</dbReference>
<feature type="binding site" evidence="9">
    <location>
        <position position="155"/>
    </location>
    <ligand>
        <name>substrate</name>
    </ligand>
</feature>
<dbReference type="InterPro" id="IPR014732">
    <property type="entry name" value="OMPdecase"/>
</dbReference>
<sequence length="280" mass="30822">MSSPHLQTYNERAKKHANKAAKALLEIMEEKQSNLSVSVDVTKSKDFFDIIEAVGPHVCLIKASTHIDVLEDFDATVIDRLRELSEKYKFLIFEDRKFADIGSTVVLQYSKGIYKIADWAHITNAHAVPGPSIITGLASVGIPKDRGLILLAEMSSKGALTTGSYTEDAVRMARARRDFVIGFIAQHRMEGIGASDIDNIAGEDFLVLAPGVGLDATGDAMGQQYRTPEQVVFESGCDVIIVGRGIYGKGENVDTREVLEQAKRYQAAGWEAYKKRVQRT</sequence>
<evidence type="ECO:0000256" key="6">
    <source>
        <dbReference type="ARBA" id="ARBA00022975"/>
    </source>
</evidence>
<dbReference type="CDD" id="cd04725">
    <property type="entry name" value="OMP_decarboxylase_like"/>
    <property type="match status" value="1"/>
</dbReference>
<evidence type="ECO:0000256" key="9">
    <source>
        <dbReference type="PIRSR" id="PIRSR614732-2"/>
    </source>
</evidence>
<dbReference type="AlphaFoldDB" id="A0A9P7D8R3"/>
<reference evidence="12" key="1">
    <citation type="journal article" date="2020" name="New Phytol.">
        <title>Comparative genomics reveals dynamic genome evolution in host specialist ectomycorrhizal fungi.</title>
        <authorList>
            <person name="Lofgren L.A."/>
            <person name="Nguyen N.H."/>
            <person name="Vilgalys R."/>
            <person name="Ruytinx J."/>
            <person name="Liao H.L."/>
            <person name="Branco S."/>
            <person name="Kuo A."/>
            <person name="LaButti K."/>
            <person name="Lipzen A."/>
            <person name="Andreopoulos W."/>
            <person name="Pangilinan J."/>
            <person name="Riley R."/>
            <person name="Hundley H."/>
            <person name="Na H."/>
            <person name="Barry K."/>
            <person name="Grigoriev I.V."/>
            <person name="Stajich J.E."/>
            <person name="Kennedy P.G."/>
        </authorList>
    </citation>
    <scope>NUCLEOTIDE SEQUENCE</scope>
    <source>
        <strain evidence="12">DOB743</strain>
    </source>
</reference>
<keyword evidence="7 10" id="KW-0456">Lyase</keyword>
<dbReference type="PROSITE" id="PS00156">
    <property type="entry name" value="OMPDECASE"/>
    <property type="match status" value="1"/>
</dbReference>
<dbReference type="GO" id="GO:0044205">
    <property type="term" value="P:'de novo' UMP biosynthetic process"/>
    <property type="evidence" value="ECO:0007669"/>
    <property type="project" value="InterPro"/>
</dbReference>
<dbReference type="FunFam" id="3.20.20.70:FF:000114">
    <property type="entry name" value="Decarboxylase,orotidine phosphate"/>
    <property type="match status" value="1"/>
</dbReference>
<evidence type="ECO:0000256" key="1">
    <source>
        <dbReference type="ARBA" id="ARBA00004861"/>
    </source>
</evidence>
<feature type="binding site" evidence="9">
    <location>
        <position position="223"/>
    </location>
    <ligand>
        <name>substrate</name>
    </ligand>
</feature>
<feature type="binding site" evidence="9">
    <location>
        <position position="62"/>
    </location>
    <ligand>
        <name>substrate</name>
    </ligand>
</feature>
<feature type="active site" description="For OMPdecase activity" evidence="8">
    <location>
        <position position="95"/>
    </location>
</feature>
<evidence type="ECO:0000256" key="3">
    <source>
        <dbReference type="ARBA" id="ARBA00012321"/>
    </source>
</evidence>
<feature type="binding site" evidence="9">
    <location>
        <position position="40"/>
    </location>
    <ligand>
        <name>substrate</name>
    </ligand>
</feature>
<dbReference type="InterPro" id="IPR011060">
    <property type="entry name" value="RibuloseP-bd_barrel"/>
</dbReference>
<protein>
    <recommendedName>
        <fullName evidence="4 10">Orotidine 5'-phosphate decarboxylase</fullName>
        <ecNumber evidence="3 10">4.1.1.23</ecNumber>
    </recommendedName>
</protein>
<dbReference type="SUPFAM" id="SSF51366">
    <property type="entry name" value="Ribulose-phoshate binding barrel"/>
    <property type="match status" value="1"/>
</dbReference>
<dbReference type="GO" id="GO:0004588">
    <property type="term" value="F:orotate phosphoribosyltransferase activity"/>
    <property type="evidence" value="ECO:0007669"/>
    <property type="project" value="TreeGrafter"/>
</dbReference>
<dbReference type="Pfam" id="PF00215">
    <property type="entry name" value="OMPdecase"/>
    <property type="match status" value="1"/>
</dbReference>
<evidence type="ECO:0000256" key="10">
    <source>
        <dbReference type="RuleBase" id="RU000512"/>
    </source>
</evidence>
<dbReference type="Proteomes" id="UP000714275">
    <property type="component" value="Unassembled WGS sequence"/>
</dbReference>
<comment type="caution">
    <text evidence="12">The sequence shown here is derived from an EMBL/GenBank/DDBJ whole genome shotgun (WGS) entry which is preliminary data.</text>
</comment>
<evidence type="ECO:0000259" key="11">
    <source>
        <dbReference type="SMART" id="SM00934"/>
    </source>
</evidence>
<evidence type="ECO:0000313" key="13">
    <source>
        <dbReference type="Proteomes" id="UP000714275"/>
    </source>
</evidence>
<evidence type="ECO:0000256" key="8">
    <source>
        <dbReference type="PIRSR" id="PIRSR614732-1"/>
    </source>
</evidence>
<dbReference type="Gene3D" id="3.20.20.70">
    <property type="entry name" value="Aldolase class I"/>
    <property type="match status" value="1"/>
</dbReference>
<comment type="similarity">
    <text evidence="2 10">Belongs to the OMP decarboxylase family.</text>
</comment>
<dbReference type="EC" id="4.1.1.23" evidence="3 10"/>
<proteinExistence type="inferred from homology"/>
<evidence type="ECO:0000313" key="12">
    <source>
        <dbReference type="EMBL" id="KAG1783227.1"/>
    </source>
</evidence>
<name>A0A9P7D8R3_9AGAM</name>
<dbReference type="InterPro" id="IPR013785">
    <property type="entry name" value="Aldolase_TIM"/>
</dbReference>
<feature type="binding site" evidence="9">
    <location>
        <position position="244"/>
    </location>
    <ligand>
        <name>substrate</name>
    </ligand>
</feature>
<evidence type="ECO:0000256" key="2">
    <source>
        <dbReference type="ARBA" id="ARBA00011018"/>
    </source>
</evidence>